<gene>
    <name evidence="1" type="ORF">LLEC1_04993</name>
</gene>
<evidence type="ECO:0000313" key="2">
    <source>
        <dbReference type="Proteomes" id="UP000243081"/>
    </source>
</evidence>
<proteinExistence type="predicted"/>
<evidence type="ECO:0000313" key="1">
    <source>
        <dbReference type="EMBL" id="OAQ97339.1"/>
    </source>
</evidence>
<reference evidence="1 2" key="1">
    <citation type="submission" date="2016-03" db="EMBL/GenBank/DDBJ databases">
        <title>Fine-scale spatial genetic structure of a fungal parasite of coffee scale insects.</title>
        <authorList>
            <person name="Jackson D."/>
            <person name="Zemenick K.A."/>
            <person name="Malloure B."/>
            <person name="Quandt C.A."/>
            <person name="James T.Y."/>
        </authorList>
    </citation>
    <scope>NUCLEOTIDE SEQUENCE [LARGE SCALE GENOMIC DNA]</scope>
    <source>
        <strain evidence="1 2">UM487</strain>
    </source>
</reference>
<organism evidence="1 2">
    <name type="scientific">Cordyceps confragosa</name>
    <name type="common">Lecanicillium lecanii</name>
    <dbReference type="NCBI Taxonomy" id="2714763"/>
    <lineage>
        <taxon>Eukaryota</taxon>
        <taxon>Fungi</taxon>
        <taxon>Dikarya</taxon>
        <taxon>Ascomycota</taxon>
        <taxon>Pezizomycotina</taxon>
        <taxon>Sordariomycetes</taxon>
        <taxon>Hypocreomycetidae</taxon>
        <taxon>Hypocreales</taxon>
        <taxon>Cordycipitaceae</taxon>
        <taxon>Akanthomyces</taxon>
    </lineage>
</organism>
<comment type="caution">
    <text evidence="1">The sequence shown here is derived from an EMBL/GenBank/DDBJ whole genome shotgun (WGS) entry which is preliminary data.</text>
</comment>
<sequence length="184" mass="19496">MDYVALLDHGTIDLPRLLAVVVHPDAQHPLTLFPRALHPQDDELPRNLDVADLGEVDNDVAEAAAVEHEDARAGRVVGVAGQRGLRAHKEGALDARLFPALGDAVEDVDDGVGGDAEDAEDGGHVALEDGEVELGVFAQGRRRVRLLGCDGRVGLVVGDGRDKVRGLALVAAGFSWCRAAHDVW</sequence>
<name>A0A179I6F7_CORDF</name>
<accession>A0A179I6F7</accession>
<keyword evidence="2" id="KW-1185">Reference proteome</keyword>
<dbReference type="Proteomes" id="UP000243081">
    <property type="component" value="Unassembled WGS sequence"/>
</dbReference>
<protein>
    <submittedName>
        <fullName evidence="1">Uncharacterized protein</fullName>
    </submittedName>
</protein>
<dbReference type="EMBL" id="LUKN01003512">
    <property type="protein sequence ID" value="OAQ97339.1"/>
    <property type="molecule type" value="Genomic_DNA"/>
</dbReference>
<dbReference type="AlphaFoldDB" id="A0A179I6F7"/>